<evidence type="ECO:0000313" key="2">
    <source>
        <dbReference type="Proteomes" id="UP000595140"/>
    </source>
</evidence>
<evidence type="ECO:0000313" key="1">
    <source>
        <dbReference type="EMBL" id="VFR03067.1"/>
    </source>
</evidence>
<organism evidence="1 2">
    <name type="scientific">Cuscuta campestris</name>
    <dbReference type="NCBI Taxonomy" id="132261"/>
    <lineage>
        <taxon>Eukaryota</taxon>
        <taxon>Viridiplantae</taxon>
        <taxon>Streptophyta</taxon>
        <taxon>Embryophyta</taxon>
        <taxon>Tracheophyta</taxon>
        <taxon>Spermatophyta</taxon>
        <taxon>Magnoliopsida</taxon>
        <taxon>eudicotyledons</taxon>
        <taxon>Gunneridae</taxon>
        <taxon>Pentapetalae</taxon>
        <taxon>asterids</taxon>
        <taxon>lamiids</taxon>
        <taxon>Solanales</taxon>
        <taxon>Convolvulaceae</taxon>
        <taxon>Cuscuteae</taxon>
        <taxon>Cuscuta</taxon>
        <taxon>Cuscuta subgen. Grammica</taxon>
        <taxon>Cuscuta sect. Cleistogrammica</taxon>
    </lineage>
</organism>
<accession>A0A484NSR5</accession>
<keyword evidence="2" id="KW-1185">Reference proteome</keyword>
<dbReference type="PANTHER" id="PTHR37214">
    <property type="entry name" value="CYTOMEGALOVIRUS UL139 PROTEIN"/>
    <property type="match status" value="1"/>
</dbReference>
<proteinExistence type="predicted"/>
<protein>
    <submittedName>
        <fullName evidence="1">Uncharacterized protein</fullName>
    </submittedName>
</protein>
<dbReference type="PANTHER" id="PTHR37214:SF2">
    <property type="entry name" value="CYTOMEGALOVIRUS UL139 PROTEIN"/>
    <property type="match status" value="1"/>
</dbReference>
<dbReference type="InterPro" id="IPR021042">
    <property type="entry name" value="Herpes_UL139_cytomegalovirus"/>
</dbReference>
<reference evidence="1 2" key="1">
    <citation type="submission" date="2018-04" db="EMBL/GenBank/DDBJ databases">
        <authorList>
            <person name="Vogel A."/>
        </authorList>
    </citation>
    <scope>NUCLEOTIDE SEQUENCE [LARGE SCALE GENOMIC DNA]</scope>
</reference>
<dbReference type="Proteomes" id="UP000595140">
    <property type="component" value="Unassembled WGS sequence"/>
</dbReference>
<gene>
    <name evidence="1" type="ORF">CCAM_LOCUS44842</name>
</gene>
<dbReference type="Pfam" id="PF12507">
    <property type="entry name" value="HCMV_UL139"/>
    <property type="match status" value="1"/>
</dbReference>
<dbReference type="OrthoDB" id="1302968at2759"/>
<name>A0A484NSR5_9ASTE</name>
<dbReference type="AlphaFoldDB" id="A0A484NSR5"/>
<sequence length="100" mass="11614">MALPSGFRERLEQMEETRNQRLLLLEAEKELQINKSRVFAARLSSVRSAEQRCLNLERKIVSQQLLISALKSEIDRVDSDHLRSLQKFRSTLKDCGDGER</sequence>
<dbReference type="EMBL" id="OOIL02006852">
    <property type="protein sequence ID" value="VFR03067.1"/>
    <property type="molecule type" value="Genomic_DNA"/>
</dbReference>